<dbReference type="PANTHER" id="PTHR21615">
    <property type="entry name" value="CYCLIN N-TERMINAL DOMAIN-CONTAINING PROTEIN 1"/>
    <property type="match status" value="1"/>
</dbReference>
<dbReference type="Gene3D" id="1.10.472.10">
    <property type="entry name" value="Cyclin-like"/>
    <property type="match status" value="1"/>
</dbReference>
<protein>
    <submittedName>
        <fullName evidence="2">Cyclin N-terminal domain-containing protein 1</fullName>
    </submittedName>
</protein>
<dbReference type="InterPro" id="IPR036915">
    <property type="entry name" value="Cyclin-like_sf"/>
</dbReference>
<sequence>MKISKIRNGSIFSITYKLRVTAARKQIGANFEESDNYRQKIVFDIKVKLTKMDIDTAYIEPLHNHWLEHIRKENEKRKKFIREKNEFFMPFVATSMPVVKTIFAIAENLGLTSNAKYLTVSLYDQFMYNHFSEVYRTEYENGLLSEETWTQICKKISSQAKLRLMSCMQLASKMDSHSKGLGISQVLCVLQRIDKDHEYTRNTIFSSEFKVFKTVGFKIPAILTPLHCIQILVATTGLRHTPGIFDTVISVLDAAYLQHNELYSHIQLMTLGRYMKSEGDKQNFLEMETDTLYLASSVVLCSLFFLSLDKKLAKHMAVKLSDLVNIPSNDILNMANLLFTMTMQDTDPL</sequence>
<keyword evidence="1" id="KW-1185">Reference proteome</keyword>
<dbReference type="RefSeq" id="XP_015601334.2">
    <property type="nucleotide sequence ID" value="XM_015745848.2"/>
</dbReference>
<dbReference type="AlphaFoldDB" id="A0AAJ7C449"/>
<dbReference type="PANTHER" id="PTHR21615:SF2">
    <property type="entry name" value="CYCLIN N-TERMINAL DOMAIN-CONTAINING PROTEIN 1"/>
    <property type="match status" value="1"/>
</dbReference>
<name>A0AAJ7C449_CEPCN</name>
<dbReference type="CDD" id="cd20541">
    <property type="entry name" value="CYCLIN_CNTD1"/>
    <property type="match status" value="1"/>
</dbReference>
<dbReference type="Proteomes" id="UP000694920">
    <property type="component" value="Unplaced"/>
</dbReference>
<evidence type="ECO:0000313" key="1">
    <source>
        <dbReference type="Proteomes" id="UP000694920"/>
    </source>
</evidence>
<dbReference type="KEGG" id="ccin:107270657"/>
<accession>A0AAJ7C449</accession>
<dbReference type="GO" id="GO:0007131">
    <property type="term" value="P:reciprocal meiotic recombination"/>
    <property type="evidence" value="ECO:0007669"/>
    <property type="project" value="TreeGrafter"/>
</dbReference>
<reference evidence="2" key="1">
    <citation type="submission" date="2025-08" db="UniProtKB">
        <authorList>
            <consortium name="RefSeq"/>
        </authorList>
    </citation>
    <scope>IDENTIFICATION</scope>
</reference>
<dbReference type="GO" id="GO:0035861">
    <property type="term" value="C:site of double-strand break"/>
    <property type="evidence" value="ECO:0007669"/>
    <property type="project" value="TreeGrafter"/>
</dbReference>
<proteinExistence type="predicted"/>
<dbReference type="GeneID" id="107270657"/>
<dbReference type="SUPFAM" id="SSF47954">
    <property type="entry name" value="Cyclin-like"/>
    <property type="match status" value="1"/>
</dbReference>
<organism evidence="1 2">
    <name type="scientific">Cephus cinctus</name>
    <name type="common">Wheat stem sawfly</name>
    <dbReference type="NCBI Taxonomy" id="211228"/>
    <lineage>
        <taxon>Eukaryota</taxon>
        <taxon>Metazoa</taxon>
        <taxon>Ecdysozoa</taxon>
        <taxon>Arthropoda</taxon>
        <taxon>Hexapoda</taxon>
        <taxon>Insecta</taxon>
        <taxon>Pterygota</taxon>
        <taxon>Neoptera</taxon>
        <taxon>Endopterygota</taxon>
        <taxon>Hymenoptera</taxon>
        <taxon>Cephoidea</taxon>
        <taxon>Cephidae</taxon>
        <taxon>Cephus</taxon>
    </lineage>
</organism>
<evidence type="ECO:0000313" key="2">
    <source>
        <dbReference type="RefSeq" id="XP_015601334.2"/>
    </source>
</evidence>
<gene>
    <name evidence="2" type="primary">LOC107270657</name>
</gene>